<proteinExistence type="predicted"/>
<dbReference type="SUPFAM" id="SSF54427">
    <property type="entry name" value="NTF2-like"/>
    <property type="match status" value="1"/>
</dbReference>
<gene>
    <name evidence="1" type="ORF">OEIGOIKO_08185</name>
</gene>
<comment type="caution">
    <text evidence="1">The sequence shown here is derived from an EMBL/GenBank/DDBJ whole genome shotgun (WGS) entry which is preliminary data.</text>
</comment>
<dbReference type="PANTHER" id="PTHR41252:SF1">
    <property type="entry name" value="BLR2505 PROTEIN"/>
    <property type="match status" value="1"/>
</dbReference>
<reference evidence="1 2" key="1">
    <citation type="submission" date="2018-11" db="EMBL/GenBank/DDBJ databases">
        <title>Whole genome sequence of Streptomyces chrestomyceticus NBRC 13444(T).</title>
        <authorList>
            <person name="Komaki H."/>
            <person name="Tamura T."/>
        </authorList>
    </citation>
    <scope>NUCLEOTIDE SEQUENCE [LARGE SCALE GENOMIC DNA]</scope>
    <source>
        <strain evidence="1 2">NBRC 13444</strain>
    </source>
</reference>
<evidence type="ECO:0008006" key="3">
    <source>
        <dbReference type="Google" id="ProtNLM"/>
    </source>
</evidence>
<dbReference type="EMBL" id="BHZC01000001">
    <property type="protein sequence ID" value="GCD40327.1"/>
    <property type="molecule type" value="Genomic_DNA"/>
</dbReference>
<protein>
    <recommendedName>
        <fullName evidence="3">SnoaL-like domain-containing protein</fullName>
    </recommendedName>
</protein>
<dbReference type="RefSeq" id="WP_125049051.1">
    <property type="nucleotide sequence ID" value="NZ_BHZC01000001.1"/>
</dbReference>
<dbReference type="OrthoDB" id="6657864at2"/>
<evidence type="ECO:0000313" key="2">
    <source>
        <dbReference type="Proteomes" id="UP000287830"/>
    </source>
</evidence>
<evidence type="ECO:0000313" key="1">
    <source>
        <dbReference type="EMBL" id="GCD40327.1"/>
    </source>
</evidence>
<name>A0A7U9Q1A3_9ACTN</name>
<dbReference type="Gene3D" id="3.10.450.50">
    <property type="match status" value="1"/>
</dbReference>
<organism evidence="1 2">
    <name type="scientific">Streptomyces chrestomyceticus JCM 4735</name>
    <dbReference type="NCBI Taxonomy" id="1306181"/>
    <lineage>
        <taxon>Bacteria</taxon>
        <taxon>Bacillati</taxon>
        <taxon>Actinomycetota</taxon>
        <taxon>Actinomycetes</taxon>
        <taxon>Kitasatosporales</taxon>
        <taxon>Streptomycetaceae</taxon>
        <taxon>Streptomyces</taxon>
    </lineage>
</organism>
<sequence length="138" mass="15199">MAGADEPGTARREVFALLERVDTVDEFFGRLADDVRWTLFGKHPLAGSYRGREEFVPATIGKVRPLLDGGLRFRIRGLYGGGAVTVAEMDGVATAKDGVPYDPFYVWVCRFEGETIVEVNAYIDSAAVNDILERLSPE</sequence>
<dbReference type="PANTHER" id="PTHR41252">
    <property type="entry name" value="BLR2505 PROTEIN"/>
    <property type="match status" value="1"/>
</dbReference>
<dbReference type="AlphaFoldDB" id="A0A7U9Q1A3"/>
<accession>A0A7U9Q1A3</accession>
<dbReference type="Proteomes" id="UP000287830">
    <property type="component" value="Unassembled WGS sequence"/>
</dbReference>
<dbReference type="InterPro" id="IPR032710">
    <property type="entry name" value="NTF2-like_dom_sf"/>
</dbReference>
<dbReference type="GeneID" id="95626793"/>